<dbReference type="Gene3D" id="3.40.50.720">
    <property type="entry name" value="NAD(P)-binding Rossmann-like Domain"/>
    <property type="match status" value="1"/>
</dbReference>
<dbReference type="PANTHER" id="PTHR43431">
    <property type="entry name" value="OXIDOREDUCTASE, SHORT CHAIN DEHYDROGENASE/REDUCTASE FAMILY (AFU_ORTHOLOGUE AFUA_5G14000)"/>
    <property type="match status" value="1"/>
</dbReference>
<dbReference type="EMBL" id="KZ678480">
    <property type="protein sequence ID" value="PSR82326.1"/>
    <property type="molecule type" value="Genomic_DNA"/>
</dbReference>
<dbReference type="InParanoid" id="A0A2T3A3Q3"/>
<dbReference type="InterPro" id="IPR036291">
    <property type="entry name" value="NAD(P)-bd_dom_sf"/>
</dbReference>
<reference evidence="1 2" key="1">
    <citation type="journal article" date="2018" name="Mycol. Prog.">
        <title>Coniella lustricola, a new species from submerged detritus.</title>
        <authorList>
            <person name="Raudabaugh D.B."/>
            <person name="Iturriaga T."/>
            <person name="Carver A."/>
            <person name="Mondo S."/>
            <person name="Pangilinan J."/>
            <person name="Lipzen A."/>
            <person name="He G."/>
            <person name="Amirebrahimi M."/>
            <person name="Grigoriev I.V."/>
            <person name="Miller A.N."/>
        </authorList>
    </citation>
    <scope>NUCLEOTIDE SEQUENCE [LARGE SCALE GENOMIC DNA]</scope>
    <source>
        <strain evidence="1 2">B22-T-1</strain>
    </source>
</reference>
<dbReference type="OrthoDB" id="5399006at2759"/>
<sequence>MASLSKSLYAIVAGVGPGTGGAVAKRFAKAYPVILLARQEASYKATVDEITQAGGRAIGVPTDVSDAAAVKHALETATASKELQLDANAKLVAAVYNASVFVMKPFLELEKEDLDKSLQVNAYGFFNFAQATLPHLLKAVESDTPHPPTLIVTGATAAIRGSAKFAGFAAGKFAKRAITQSLAREFGPQGIHVAHVIIDGGIKSPRYDNGIKDGMLSPDAIADSYWYLHTQPRSCFTQELDVRPYVEKF</sequence>
<dbReference type="PANTHER" id="PTHR43431:SF7">
    <property type="entry name" value="OXIDOREDUCTASE, SHORT CHAIN DEHYDROGENASE_REDUCTASE FAMILY (AFU_ORTHOLOGUE AFUA_5G14000)"/>
    <property type="match status" value="1"/>
</dbReference>
<evidence type="ECO:0000313" key="2">
    <source>
        <dbReference type="Proteomes" id="UP000241462"/>
    </source>
</evidence>
<protein>
    <recommendedName>
        <fullName evidence="3">Short chain dehydrogenase</fullName>
    </recommendedName>
</protein>
<organism evidence="1 2">
    <name type="scientific">Coniella lustricola</name>
    <dbReference type="NCBI Taxonomy" id="2025994"/>
    <lineage>
        <taxon>Eukaryota</taxon>
        <taxon>Fungi</taxon>
        <taxon>Dikarya</taxon>
        <taxon>Ascomycota</taxon>
        <taxon>Pezizomycotina</taxon>
        <taxon>Sordariomycetes</taxon>
        <taxon>Sordariomycetidae</taxon>
        <taxon>Diaporthales</taxon>
        <taxon>Schizoparmaceae</taxon>
        <taxon>Coniella</taxon>
    </lineage>
</organism>
<gene>
    <name evidence="1" type="ORF">BD289DRAFT_16755</name>
</gene>
<evidence type="ECO:0000313" key="1">
    <source>
        <dbReference type="EMBL" id="PSR82326.1"/>
    </source>
</evidence>
<keyword evidence="2" id="KW-1185">Reference proteome</keyword>
<evidence type="ECO:0008006" key="3">
    <source>
        <dbReference type="Google" id="ProtNLM"/>
    </source>
</evidence>
<name>A0A2T3A3Q3_9PEZI</name>
<dbReference type="Pfam" id="PF00106">
    <property type="entry name" value="adh_short"/>
    <property type="match status" value="1"/>
</dbReference>
<dbReference type="InterPro" id="IPR002347">
    <property type="entry name" value="SDR_fam"/>
</dbReference>
<dbReference type="Proteomes" id="UP000241462">
    <property type="component" value="Unassembled WGS sequence"/>
</dbReference>
<dbReference type="SUPFAM" id="SSF51735">
    <property type="entry name" value="NAD(P)-binding Rossmann-fold domains"/>
    <property type="match status" value="1"/>
</dbReference>
<proteinExistence type="predicted"/>
<dbReference type="STRING" id="2025994.A0A2T3A3Q3"/>
<accession>A0A2T3A3Q3</accession>
<dbReference type="AlphaFoldDB" id="A0A2T3A3Q3"/>